<proteinExistence type="predicted"/>
<evidence type="ECO:0000313" key="3">
    <source>
        <dbReference type="Proteomes" id="UP000596742"/>
    </source>
</evidence>
<organism evidence="2 3">
    <name type="scientific">Mytilus galloprovincialis</name>
    <name type="common">Mediterranean mussel</name>
    <dbReference type="NCBI Taxonomy" id="29158"/>
    <lineage>
        <taxon>Eukaryota</taxon>
        <taxon>Metazoa</taxon>
        <taxon>Spiralia</taxon>
        <taxon>Lophotrochozoa</taxon>
        <taxon>Mollusca</taxon>
        <taxon>Bivalvia</taxon>
        <taxon>Autobranchia</taxon>
        <taxon>Pteriomorphia</taxon>
        <taxon>Mytilida</taxon>
        <taxon>Mytiloidea</taxon>
        <taxon>Mytilidae</taxon>
        <taxon>Mytilinae</taxon>
        <taxon>Mytilus</taxon>
    </lineage>
</organism>
<protein>
    <submittedName>
        <fullName evidence="2">Uncharacterized protein</fullName>
    </submittedName>
</protein>
<comment type="caution">
    <text evidence="2">The sequence shown here is derived from an EMBL/GenBank/DDBJ whole genome shotgun (WGS) entry which is preliminary data.</text>
</comment>
<dbReference type="EMBL" id="UYJE01005228">
    <property type="protein sequence ID" value="VDI35294.1"/>
    <property type="molecule type" value="Genomic_DNA"/>
</dbReference>
<feature type="compositionally biased region" description="Polar residues" evidence="1">
    <location>
        <begin position="1"/>
        <end position="12"/>
    </location>
</feature>
<dbReference type="OrthoDB" id="1929813at2759"/>
<gene>
    <name evidence="2" type="ORF">MGAL_10B017402</name>
</gene>
<evidence type="ECO:0000313" key="2">
    <source>
        <dbReference type="EMBL" id="VDI35294.1"/>
    </source>
</evidence>
<name>A0A8B6EJN0_MYTGA</name>
<accession>A0A8B6EJN0</accession>
<evidence type="ECO:0000256" key="1">
    <source>
        <dbReference type="SAM" id="MobiDB-lite"/>
    </source>
</evidence>
<feature type="non-terminal residue" evidence="2">
    <location>
        <position position="1"/>
    </location>
</feature>
<feature type="region of interest" description="Disordered" evidence="1">
    <location>
        <begin position="1"/>
        <end position="30"/>
    </location>
</feature>
<feature type="compositionally biased region" description="Polar residues" evidence="1">
    <location>
        <begin position="109"/>
        <end position="140"/>
    </location>
</feature>
<feature type="region of interest" description="Disordered" evidence="1">
    <location>
        <begin position="109"/>
        <end position="143"/>
    </location>
</feature>
<dbReference type="Proteomes" id="UP000596742">
    <property type="component" value="Unassembled WGS sequence"/>
</dbReference>
<dbReference type="AlphaFoldDB" id="A0A8B6EJN0"/>
<reference evidence="2" key="1">
    <citation type="submission" date="2018-11" db="EMBL/GenBank/DDBJ databases">
        <authorList>
            <person name="Alioto T."/>
            <person name="Alioto T."/>
        </authorList>
    </citation>
    <scope>NUCLEOTIDE SEQUENCE</scope>
</reference>
<sequence length="177" mass="19410">MSSNRSSANTSMVGHLNSYRGHMEPMSSNRSSANTSMLQVIWEPMSSNRSSANTSMGSHLNSYRAYGNQCLVIDHQLIHQWLVILTVTGSYGEPMSIIDHQLIHQWSQGSYGEPMSSNRSSANTSMDHGPGSQSTTTWQNTSELHHSLSSTSGILSEIKGHNKENEDVGFMSSDSSK</sequence>
<keyword evidence="3" id="KW-1185">Reference proteome</keyword>